<feature type="disulfide bond" evidence="15">
    <location>
        <begin position="168"/>
        <end position="182"/>
    </location>
</feature>
<evidence type="ECO:0000256" key="6">
    <source>
        <dbReference type="ARBA" id="ARBA00022729"/>
    </source>
</evidence>
<dbReference type="InterPro" id="IPR015340">
    <property type="entry name" value="A_amylase_C_dom"/>
</dbReference>
<evidence type="ECO:0000259" key="20">
    <source>
        <dbReference type="SMART" id="SM00642"/>
    </source>
</evidence>
<comment type="similarity">
    <text evidence="3 17">Belongs to the glycosyl hydrolase 13 family.</text>
</comment>
<keyword evidence="7 18" id="KW-0378">Hydrolase</keyword>
<feature type="disulfide bond" evidence="15">
    <location>
        <begin position="258"/>
        <end position="301"/>
    </location>
</feature>
<keyword evidence="6 19" id="KW-0732">Signal</keyword>
<dbReference type="SUPFAM" id="SSF51011">
    <property type="entry name" value="Glycosyl hydrolase domain"/>
    <property type="match status" value="1"/>
</dbReference>
<dbReference type="PIRSF" id="PIRSF001024">
    <property type="entry name" value="Alph-amyl_fung"/>
    <property type="match status" value="1"/>
</dbReference>
<reference evidence="21" key="1">
    <citation type="submission" date="2022-11" db="EMBL/GenBank/DDBJ databases">
        <authorList>
            <person name="Petersen C."/>
        </authorList>
    </citation>
    <scope>NUCLEOTIDE SEQUENCE</scope>
    <source>
        <strain evidence="21">IBT 21917</strain>
    </source>
</reference>
<dbReference type="EC" id="3.2.1.1" evidence="4 18"/>
<evidence type="ECO:0000256" key="18">
    <source>
        <dbReference type="RuleBase" id="RU361134"/>
    </source>
</evidence>
<evidence type="ECO:0000256" key="10">
    <source>
        <dbReference type="ARBA" id="ARBA00023180"/>
    </source>
</evidence>
<keyword evidence="10" id="KW-0325">Glycoprotein</keyword>
<gene>
    <name evidence="21" type="ORF">N7492_008027</name>
</gene>
<organism evidence="21 22">
    <name type="scientific">Penicillium capsulatum</name>
    <dbReference type="NCBI Taxonomy" id="69766"/>
    <lineage>
        <taxon>Eukaryota</taxon>
        <taxon>Fungi</taxon>
        <taxon>Dikarya</taxon>
        <taxon>Ascomycota</taxon>
        <taxon>Pezizomycotina</taxon>
        <taxon>Eurotiomycetes</taxon>
        <taxon>Eurotiomycetidae</taxon>
        <taxon>Eurotiales</taxon>
        <taxon>Aspergillaceae</taxon>
        <taxon>Penicillium</taxon>
    </lineage>
</organism>
<proteinExistence type="inferred from homology"/>
<evidence type="ECO:0000256" key="8">
    <source>
        <dbReference type="ARBA" id="ARBA00022837"/>
    </source>
</evidence>
<feature type="active site" description="Proton donor" evidence="13">
    <location>
        <position position="248"/>
    </location>
</feature>
<dbReference type="InterPro" id="IPR017853">
    <property type="entry name" value="GH"/>
</dbReference>
<evidence type="ECO:0000256" key="15">
    <source>
        <dbReference type="PIRSR" id="PIRSR001024-4"/>
    </source>
</evidence>
<keyword evidence="11 18" id="KW-0119">Carbohydrate metabolism</keyword>
<feature type="chain" id="PRO_5040806509" description="Alpha-amylase" evidence="19">
    <location>
        <begin position="19"/>
        <end position="494"/>
    </location>
</feature>
<dbReference type="GO" id="GO:0005509">
    <property type="term" value="F:calcium ion binding"/>
    <property type="evidence" value="ECO:0007669"/>
    <property type="project" value="InterPro"/>
</dbReference>
<feature type="binding site" evidence="16">
    <location>
        <position position="222"/>
    </location>
    <ligand>
        <name>substrate</name>
    </ligand>
</feature>
<protein>
    <recommendedName>
        <fullName evidence="4 18">Alpha-amylase</fullName>
        <ecNumber evidence="4 18">3.2.1.1</ecNumber>
    </recommendedName>
</protein>
<keyword evidence="12 18" id="KW-0326">Glycosidase</keyword>
<evidence type="ECO:0000313" key="22">
    <source>
        <dbReference type="Proteomes" id="UP001146351"/>
    </source>
</evidence>
<reference evidence="21" key="2">
    <citation type="journal article" date="2023" name="IMA Fungus">
        <title>Comparative genomic study of the Penicillium genus elucidates a diverse pangenome and 15 lateral gene transfer events.</title>
        <authorList>
            <person name="Petersen C."/>
            <person name="Sorensen T."/>
            <person name="Nielsen M.R."/>
            <person name="Sondergaard T.E."/>
            <person name="Sorensen J.L."/>
            <person name="Fitzpatrick D.A."/>
            <person name="Frisvad J.C."/>
            <person name="Nielsen K.L."/>
        </authorList>
    </citation>
    <scope>NUCLEOTIDE SEQUENCE</scope>
    <source>
        <strain evidence="21">IBT 21917</strain>
    </source>
</reference>
<dbReference type="GO" id="GO:0016052">
    <property type="term" value="P:carbohydrate catabolic process"/>
    <property type="evidence" value="ECO:0007669"/>
    <property type="project" value="InterPro"/>
</dbReference>
<sequence>MLFSRLACLAGLVGSAIAATPAQWRSQSIYFLLTDRFARTDGSTDAKCDSNMGRYCGGTWKGIIDKLDYIQGMGFTAIWITPVTSQVPKDTSIGSAYHGYWQQDIYSLNEHHGTADDLKELAKALHDRNMYLMVDVVANHMGYGDDSDKVDYSVFNPFNDKKYFHDPCKIDNYDDPSNVHNCWLAEKTVSLPDLNTERQDVKNMWYDWVGELVSNYSIDGLRIDTVKHVQKDFWSEYNKAAGVYCIGEIFDASTKTVCSYQKVMDGVLNYPLYHPLVKAFKSPEGSMSDLYDKINDVRSSCSDSTLMGTFAENHDNPRFASYTDDMSLAKNAAAFTIMADGIPIIYAGQEQHYAGGKDPNNREALWPSGYNTKSQLYQLISKANAIRNQAIYKNKDYITNKNRPIYKDGNTLAMRKGPDGSQTVTIVSNLGSNGKESTLSLPDTGFKSGTSLTEIITCTTIKADSNGKVSVPMKNGEPRILYASSGLKDAKLCS</sequence>
<dbReference type="InterPro" id="IPR006047">
    <property type="entry name" value="GH13_cat_dom"/>
</dbReference>
<evidence type="ECO:0000256" key="13">
    <source>
        <dbReference type="PIRSR" id="PIRSR001024-1"/>
    </source>
</evidence>
<evidence type="ECO:0000313" key="21">
    <source>
        <dbReference type="EMBL" id="KAJ5155224.1"/>
    </source>
</evidence>
<feature type="binding site" evidence="16">
    <location>
        <position position="101"/>
    </location>
    <ligand>
        <name>substrate</name>
    </ligand>
</feature>
<keyword evidence="9 15" id="KW-1015">Disulfide bond</keyword>
<dbReference type="SUPFAM" id="SSF51445">
    <property type="entry name" value="(Trans)glycosidases"/>
    <property type="match status" value="1"/>
</dbReference>
<feature type="disulfide bond" evidence="15">
    <location>
        <begin position="48"/>
        <end position="56"/>
    </location>
</feature>
<dbReference type="Gene3D" id="3.20.20.80">
    <property type="entry name" value="Glycosidases"/>
    <property type="match status" value="1"/>
</dbReference>
<keyword evidence="8" id="KW-0106">Calcium</keyword>
<dbReference type="Proteomes" id="UP001146351">
    <property type="component" value="Unassembled WGS sequence"/>
</dbReference>
<keyword evidence="22" id="KW-1185">Reference proteome</keyword>
<evidence type="ECO:0000256" key="16">
    <source>
        <dbReference type="PIRSR" id="PIRSR001024-5"/>
    </source>
</evidence>
<evidence type="ECO:0000256" key="4">
    <source>
        <dbReference type="ARBA" id="ARBA00012595"/>
    </source>
</evidence>
<dbReference type="AlphaFoldDB" id="A0A9W9HUE7"/>
<name>A0A9W9HUE7_9EURO</name>
<keyword evidence="5" id="KW-0479">Metal-binding</keyword>
<evidence type="ECO:0000256" key="11">
    <source>
        <dbReference type="ARBA" id="ARBA00023277"/>
    </source>
</evidence>
<dbReference type="InterPro" id="IPR013780">
    <property type="entry name" value="Glyco_hydro_b"/>
</dbReference>
<dbReference type="SMART" id="SM00642">
    <property type="entry name" value="Aamy"/>
    <property type="match status" value="1"/>
</dbReference>
<dbReference type="GO" id="GO:0004556">
    <property type="term" value="F:alpha-amylase activity"/>
    <property type="evidence" value="ECO:0007669"/>
    <property type="project" value="UniProtKB-UniRule"/>
</dbReference>
<dbReference type="InterPro" id="IPR013777">
    <property type="entry name" value="A-amylase-like"/>
</dbReference>
<feature type="site" description="Transition state stabilizer" evidence="14">
    <location>
        <position position="315"/>
    </location>
</feature>
<dbReference type="PANTHER" id="PTHR10357">
    <property type="entry name" value="ALPHA-AMYLASE FAMILY MEMBER"/>
    <property type="match status" value="1"/>
</dbReference>
<comment type="cofactor">
    <cofactor evidence="2">
        <name>Ca(2+)</name>
        <dbReference type="ChEBI" id="CHEBI:29108"/>
    </cofactor>
</comment>
<evidence type="ECO:0000256" key="2">
    <source>
        <dbReference type="ARBA" id="ARBA00001913"/>
    </source>
</evidence>
<evidence type="ECO:0000256" key="9">
    <source>
        <dbReference type="ARBA" id="ARBA00023157"/>
    </source>
</evidence>
<accession>A0A9W9HUE7</accession>
<dbReference type="InterPro" id="IPR006046">
    <property type="entry name" value="Alpha_amylase"/>
</dbReference>
<evidence type="ECO:0000256" key="5">
    <source>
        <dbReference type="ARBA" id="ARBA00022723"/>
    </source>
</evidence>
<evidence type="ECO:0000256" key="12">
    <source>
        <dbReference type="ARBA" id="ARBA00023295"/>
    </source>
</evidence>
<dbReference type="FunFam" id="3.20.20.80:FF:000120">
    <property type="entry name" value="Alpha-amylase A"/>
    <property type="match status" value="1"/>
</dbReference>
<evidence type="ECO:0000256" key="14">
    <source>
        <dbReference type="PIRSR" id="PIRSR001024-2"/>
    </source>
</evidence>
<comment type="catalytic activity">
    <reaction evidence="1 18">
        <text>Endohydrolysis of (1-&gt;4)-alpha-D-glucosidic linkages in polysaccharides containing three or more (1-&gt;4)-alpha-linked D-glucose units.</text>
        <dbReference type="EC" id="3.2.1.1"/>
    </reaction>
</comment>
<evidence type="ECO:0000256" key="3">
    <source>
        <dbReference type="ARBA" id="ARBA00008061"/>
    </source>
</evidence>
<feature type="binding site" evidence="16">
    <location>
        <position position="315"/>
    </location>
    <ligand>
        <name>substrate</name>
    </ligand>
</feature>
<evidence type="ECO:0000256" key="7">
    <source>
        <dbReference type="ARBA" id="ARBA00022801"/>
    </source>
</evidence>
<dbReference type="OrthoDB" id="204980at2759"/>
<dbReference type="PANTHER" id="PTHR10357:SF215">
    <property type="entry name" value="ALPHA-AMYLASE 1"/>
    <property type="match status" value="1"/>
</dbReference>
<feature type="domain" description="Glycosyl hydrolase family 13 catalytic" evidence="20">
    <location>
        <begin position="31"/>
        <end position="387"/>
    </location>
</feature>
<evidence type="ECO:0000256" key="19">
    <source>
        <dbReference type="SAM" id="SignalP"/>
    </source>
</evidence>
<comment type="caution">
    <text evidence="21">The sequence shown here is derived from an EMBL/GenBank/DDBJ whole genome shotgun (WGS) entry which is preliminary data.</text>
</comment>
<feature type="binding site" evidence="16">
    <location>
        <position position="140"/>
    </location>
    <ligand>
        <name>substrate</name>
    </ligand>
</feature>
<dbReference type="Pfam" id="PF09260">
    <property type="entry name" value="A_amylase_dom_C"/>
    <property type="match status" value="1"/>
</dbReference>
<dbReference type="PRINTS" id="PR00110">
    <property type="entry name" value="ALPHAAMYLASE"/>
</dbReference>
<feature type="binding site" evidence="16">
    <location>
        <position position="362"/>
    </location>
    <ligand>
        <name>substrate</name>
    </ligand>
</feature>
<evidence type="ECO:0000256" key="17">
    <source>
        <dbReference type="RuleBase" id="RU003615"/>
    </source>
</evidence>
<feature type="active site" description="Nucleophile" evidence="13">
    <location>
        <position position="224"/>
    </location>
</feature>
<feature type="disulfide bond" evidence="15">
    <location>
        <begin position="458"/>
        <end position="493"/>
    </location>
</feature>
<dbReference type="Pfam" id="PF00128">
    <property type="entry name" value="Alpha-amylase"/>
    <property type="match status" value="1"/>
</dbReference>
<dbReference type="EMBL" id="JAPQKO010000006">
    <property type="protein sequence ID" value="KAJ5155224.1"/>
    <property type="molecule type" value="Genomic_DNA"/>
</dbReference>
<feature type="signal peptide" evidence="19">
    <location>
        <begin position="1"/>
        <end position="18"/>
    </location>
</feature>
<dbReference type="Gene3D" id="2.60.40.1180">
    <property type="entry name" value="Golgi alpha-mannosidase II"/>
    <property type="match status" value="1"/>
</dbReference>
<evidence type="ECO:0000256" key="1">
    <source>
        <dbReference type="ARBA" id="ARBA00000548"/>
    </source>
</evidence>
<dbReference type="CDD" id="cd11319">
    <property type="entry name" value="AmyAc_euk_AmyA"/>
    <property type="match status" value="1"/>
</dbReference>